<evidence type="ECO:0000313" key="3">
    <source>
        <dbReference type="Proteomes" id="UP000289886"/>
    </source>
</evidence>
<keyword evidence="3" id="KW-1185">Reference proteome</keyword>
<comment type="caution">
    <text evidence="2">The sequence shown here is derived from an EMBL/GenBank/DDBJ whole genome shotgun (WGS) entry which is preliminary data.</text>
</comment>
<protein>
    <submittedName>
        <fullName evidence="2">Uncharacterized protein</fullName>
    </submittedName>
</protein>
<name>A0A444V6I8_ACIRT</name>
<organism evidence="2 3">
    <name type="scientific">Acipenser ruthenus</name>
    <name type="common">Sterlet sturgeon</name>
    <dbReference type="NCBI Taxonomy" id="7906"/>
    <lineage>
        <taxon>Eukaryota</taxon>
        <taxon>Metazoa</taxon>
        <taxon>Chordata</taxon>
        <taxon>Craniata</taxon>
        <taxon>Vertebrata</taxon>
        <taxon>Euteleostomi</taxon>
        <taxon>Actinopterygii</taxon>
        <taxon>Chondrostei</taxon>
        <taxon>Acipenseriformes</taxon>
        <taxon>Acipenseridae</taxon>
        <taxon>Acipenser</taxon>
    </lineage>
</organism>
<sequence>MADSWRNCVSHCLGSTLFQYGVSLRTTSLGQHAVPVWVANERARYGPDARETSSATYTDLERQAKEVEAG</sequence>
<proteinExistence type="predicted"/>
<dbReference type="AlphaFoldDB" id="A0A444V6I8"/>
<accession>A0A444V6I8</accession>
<evidence type="ECO:0000256" key="1">
    <source>
        <dbReference type="SAM" id="MobiDB-lite"/>
    </source>
</evidence>
<reference evidence="2 3" key="1">
    <citation type="submission" date="2019-01" db="EMBL/GenBank/DDBJ databases">
        <title>Draft Genome and Complete Hox-Cluster Characterization of the Sterlet Sturgeon (Acipenser ruthenus).</title>
        <authorList>
            <person name="Wei Q."/>
        </authorList>
    </citation>
    <scope>NUCLEOTIDE SEQUENCE [LARGE SCALE GENOMIC DNA]</scope>
    <source>
        <strain evidence="2">WHYD16114868_AA</strain>
        <tissue evidence="2">Blood</tissue>
    </source>
</reference>
<evidence type="ECO:0000313" key="2">
    <source>
        <dbReference type="EMBL" id="RXM96042.1"/>
    </source>
</evidence>
<feature type="compositionally biased region" description="Basic and acidic residues" evidence="1">
    <location>
        <begin position="59"/>
        <end position="70"/>
    </location>
</feature>
<feature type="region of interest" description="Disordered" evidence="1">
    <location>
        <begin position="48"/>
        <end position="70"/>
    </location>
</feature>
<gene>
    <name evidence="2" type="ORF">EOD39_16176</name>
</gene>
<dbReference type="EMBL" id="SCEB01001912">
    <property type="protein sequence ID" value="RXM96042.1"/>
    <property type="molecule type" value="Genomic_DNA"/>
</dbReference>
<dbReference type="Proteomes" id="UP000289886">
    <property type="component" value="Unassembled WGS sequence"/>
</dbReference>